<accession>A0A834WYH1</accession>
<evidence type="ECO:0000313" key="2">
    <source>
        <dbReference type="Proteomes" id="UP000634136"/>
    </source>
</evidence>
<proteinExistence type="predicted"/>
<reference evidence="1" key="1">
    <citation type="submission" date="2020-09" db="EMBL/GenBank/DDBJ databases">
        <title>Genome-Enabled Discovery of Anthraquinone Biosynthesis in Senna tora.</title>
        <authorList>
            <person name="Kang S.-H."/>
            <person name="Pandey R.P."/>
            <person name="Lee C.-M."/>
            <person name="Sim J.-S."/>
            <person name="Jeong J.-T."/>
            <person name="Choi B.-S."/>
            <person name="Jung M."/>
            <person name="Ginzburg D."/>
            <person name="Zhao K."/>
            <person name="Won S.Y."/>
            <person name="Oh T.-J."/>
            <person name="Yu Y."/>
            <person name="Kim N.-H."/>
            <person name="Lee O.R."/>
            <person name="Lee T.-H."/>
            <person name="Bashyal P."/>
            <person name="Kim T.-S."/>
            <person name="Lee W.-H."/>
            <person name="Kawkins C."/>
            <person name="Kim C.-K."/>
            <person name="Kim J.S."/>
            <person name="Ahn B.O."/>
            <person name="Rhee S.Y."/>
            <person name="Sohng J.K."/>
        </authorList>
    </citation>
    <scope>NUCLEOTIDE SEQUENCE</scope>
    <source>
        <tissue evidence="1">Leaf</tissue>
    </source>
</reference>
<name>A0A834WYH1_9FABA</name>
<sequence>MQRTVDALVKYPEDKSMEKTIMEDSKDKSIVEDSEDKLIVEDSEDMKIVEDLEDKEVVEDAMEFEVESTMDHEAFAYEEIQKKILHLPSMYSMKVANLKTQMEYLLLSMVMTC</sequence>
<protein>
    <submittedName>
        <fullName evidence="1">Uncharacterized protein</fullName>
    </submittedName>
</protein>
<keyword evidence="2" id="KW-1185">Reference proteome</keyword>
<comment type="caution">
    <text evidence="1">The sequence shown here is derived from an EMBL/GenBank/DDBJ whole genome shotgun (WGS) entry which is preliminary data.</text>
</comment>
<dbReference type="EMBL" id="JAAIUW010000004">
    <property type="protein sequence ID" value="KAF7834685.1"/>
    <property type="molecule type" value="Genomic_DNA"/>
</dbReference>
<dbReference type="AlphaFoldDB" id="A0A834WYH1"/>
<evidence type="ECO:0000313" key="1">
    <source>
        <dbReference type="EMBL" id="KAF7834685.1"/>
    </source>
</evidence>
<gene>
    <name evidence="1" type="ORF">G2W53_009544</name>
</gene>
<dbReference type="Proteomes" id="UP000634136">
    <property type="component" value="Unassembled WGS sequence"/>
</dbReference>
<organism evidence="1 2">
    <name type="scientific">Senna tora</name>
    <dbReference type="NCBI Taxonomy" id="362788"/>
    <lineage>
        <taxon>Eukaryota</taxon>
        <taxon>Viridiplantae</taxon>
        <taxon>Streptophyta</taxon>
        <taxon>Embryophyta</taxon>
        <taxon>Tracheophyta</taxon>
        <taxon>Spermatophyta</taxon>
        <taxon>Magnoliopsida</taxon>
        <taxon>eudicotyledons</taxon>
        <taxon>Gunneridae</taxon>
        <taxon>Pentapetalae</taxon>
        <taxon>rosids</taxon>
        <taxon>fabids</taxon>
        <taxon>Fabales</taxon>
        <taxon>Fabaceae</taxon>
        <taxon>Caesalpinioideae</taxon>
        <taxon>Cassia clade</taxon>
        <taxon>Senna</taxon>
    </lineage>
</organism>